<evidence type="ECO:0000313" key="8">
    <source>
        <dbReference type="EMBL" id="KIM94754.1"/>
    </source>
</evidence>
<dbReference type="EMBL" id="KN832889">
    <property type="protein sequence ID" value="KIM94754.1"/>
    <property type="molecule type" value="Genomic_DNA"/>
</dbReference>
<feature type="transmembrane region" description="Helical" evidence="6">
    <location>
        <begin position="191"/>
        <end position="212"/>
    </location>
</feature>
<feature type="transmembrane region" description="Helical" evidence="6">
    <location>
        <begin position="264"/>
        <end position="287"/>
    </location>
</feature>
<dbReference type="PANTHER" id="PTHR33048">
    <property type="entry name" value="PTH11-LIKE INTEGRAL MEMBRANE PROTEIN (AFU_ORTHOLOGUE AFUA_5G11245)"/>
    <property type="match status" value="1"/>
</dbReference>
<comment type="subcellular location">
    <subcellularLocation>
        <location evidence="1">Membrane</location>
        <topology evidence="1">Multi-pass membrane protein</topology>
    </subcellularLocation>
</comment>
<dbReference type="AlphaFoldDB" id="A0A0C3GTY4"/>
<evidence type="ECO:0000256" key="1">
    <source>
        <dbReference type="ARBA" id="ARBA00004141"/>
    </source>
</evidence>
<dbReference type="InterPro" id="IPR052337">
    <property type="entry name" value="SAT4-like"/>
</dbReference>
<dbReference type="HOGENOM" id="CLU_702131_0_0_1"/>
<gene>
    <name evidence="8" type="ORF">OIDMADRAFT_34761</name>
</gene>
<feature type="transmembrane region" description="Helical" evidence="6">
    <location>
        <begin position="112"/>
        <end position="132"/>
    </location>
</feature>
<dbReference type="OrthoDB" id="3934549at2759"/>
<evidence type="ECO:0000256" key="2">
    <source>
        <dbReference type="ARBA" id="ARBA00022692"/>
    </source>
</evidence>
<protein>
    <recommendedName>
        <fullName evidence="7">Rhodopsin domain-containing protein</fullName>
    </recommendedName>
</protein>
<reference evidence="8 9" key="1">
    <citation type="submission" date="2014-04" db="EMBL/GenBank/DDBJ databases">
        <authorList>
            <consortium name="DOE Joint Genome Institute"/>
            <person name="Kuo A."/>
            <person name="Martino E."/>
            <person name="Perotto S."/>
            <person name="Kohler A."/>
            <person name="Nagy L.G."/>
            <person name="Floudas D."/>
            <person name="Copeland A."/>
            <person name="Barry K.W."/>
            <person name="Cichocki N."/>
            <person name="Veneault-Fourrey C."/>
            <person name="LaButti K."/>
            <person name="Lindquist E.A."/>
            <person name="Lipzen A."/>
            <person name="Lundell T."/>
            <person name="Morin E."/>
            <person name="Murat C."/>
            <person name="Sun H."/>
            <person name="Tunlid A."/>
            <person name="Henrissat B."/>
            <person name="Grigoriev I.V."/>
            <person name="Hibbett D.S."/>
            <person name="Martin F."/>
            <person name="Nordberg H.P."/>
            <person name="Cantor M.N."/>
            <person name="Hua S.X."/>
        </authorList>
    </citation>
    <scope>NUCLEOTIDE SEQUENCE [LARGE SCALE GENOMIC DNA]</scope>
    <source>
        <strain evidence="8 9">Zn</strain>
    </source>
</reference>
<keyword evidence="3 6" id="KW-1133">Transmembrane helix</keyword>
<sequence length="358" mass="40784">MASSYILPAVKVRHDDPPSYYDTLHTYRWVAVICLINGLTVLIIAARFWVRHKTSKRFRADDYWIAAAGLVSIFPQWFSQIGAIISDVELIFLNNESTSIITIYMLSSRGLFGYYLVLSLIKVSMCFCLLQLVSRSLFAGLRYFIFGLSAVIMGLGIAMAFAWFFRCQPIQSNFDFYAPQNWCVNNNAAKYSWLGLNVSFDLILIWIPYTILRRARLDGYIQKTLMAVFGAGLLGTIFSILRLIPLIQSEGDDEFTYYMLGVDFVLTDLEMLMFTIVVSKYIVSVVLHFTSISESREPSHSLVSGLFGPTLSESPHPYTTDNVELVEVITHQSILIPERAKCMFPANHVQRDRDFKEV</sequence>
<comment type="similarity">
    <text evidence="5">Belongs to the SAT4 family.</text>
</comment>
<evidence type="ECO:0000256" key="6">
    <source>
        <dbReference type="SAM" id="Phobius"/>
    </source>
</evidence>
<feature type="transmembrane region" description="Helical" evidence="6">
    <location>
        <begin position="62"/>
        <end position="85"/>
    </location>
</feature>
<organism evidence="8 9">
    <name type="scientific">Oidiodendron maius (strain Zn)</name>
    <dbReference type="NCBI Taxonomy" id="913774"/>
    <lineage>
        <taxon>Eukaryota</taxon>
        <taxon>Fungi</taxon>
        <taxon>Dikarya</taxon>
        <taxon>Ascomycota</taxon>
        <taxon>Pezizomycotina</taxon>
        <taxon>Leotiomycetes</taxon>
        <taxon>Leotiomycetes incertae sedis</taxon>
        <taxon>Myxotrichaceae</taxon>
        <taxon>Oidiodendron</taxon>
    </lineage>
</organism>
<evidence type="ECO:0000256" key="4">
    <source>
        <dbReference type="ARBA" id="ARBA00023136"/>
    </source>
</evidence>
<evidence type="ECO:0000256" key="3">
    <source>
        <dbReference type="ARBA" id="ARBA00022989"/>
    </source>
</evidence>
<accession>A0A0C3GTY4</accession>
<keyword evidence="2 6" id="KW-0812">Transmembrane</keyword>
<keyword evidence="4 6" id="KW-0472">Membrane</keyword>
<dbReference type="Pfam" id="PF20684">
    <property type="entry name" value="Fung_rhodopsin"/>
    <property type="match status" value="1"/>
</dbReference>
<feature type="transmembrane region" description="Helical" evidence="6">
    <location>
        <begin position="224"/>
        <end position="244"/>
    </location>
</feature>
<feature type="domain" description="Rhodopsin" evidence="7">
    <location>
        <begin position="46"/>
        <end position="261"/>
    </location>
</feature>
<keyword evidence="9" id="KW-1185">Reference proteome</keyword>
<evidence type="ECO:0000256" key="5">
    <source>
        <dbReference type="ARBA" id="ARBA00038359"/>
    </source>
</evidence>
<feature type="transmembrane region" description="Helical" evidence="6">
    <location>
        <begin position="144"/>
        <end position="165"/>
    </location>
</feature>
<evidence type="ECO:0000313" key="9">
    <source>
        <dbReference type="Proteomes" id="UP000054321"/>
    </source>
</evidence>
<dbReference type="GO" id="GO:0016020">
    <property type="term" value="C:membrane"/>
    <property type="evidence" value="ECO:0007669"/>
    <property type="project" value="UniProtKB-SubCell"/>
</dbReference>
<dbReference type="InParanoid" id="A0A0C3GTY4"/>
<reference evidence="9" key="2">
    <citation type="submission" date="2015-01" db="EMBL/GenBank/DDBJ databases">
        <title>Evolutionary Origins and Diversification of the Mycorrhizal Mutualists.</title>
        <authorList>
            <consortium name="DOE Joint Genome Institute"/>
            <consortium name="Mycorrhizal Genomics Consortium"/>
            <person name="Kohler A."/>
            <person name="Kuo A."/>
            <person name="Nagy L.G."/>
            <person name="Floudas D."/>
            <person name="Copeland A."/>
            <person name="Barry K.W."/>
            <person name="Cichocki N."/>
            <person name="Veneault-Fourrey C."/>
            <person name="LaButti K."/>
            <person name="Lindquist E.A."/>
            <person name="Lipzen A."/>
            <person name="Lundell T."/>
            <person name="Morin E."/>
            <person name="Murat C."/>
            <person name="Riley R."/>
            <person name="Ohm R."/>
            <person name="Sun H."/>
            <person name="Tunlid A."/>
            <person name="Henrissat B."/>
            <person name="Grigoriev I.V."/>
            <person name="Hibbett D.S."/>
            <person name="Martin F."/>
        </authorList>
    </citation>
    <scope>NUCLEOTIDE SEQUENCE [LARGE SCALE GENOMIC DNA]</scope>
    <source>
        <strain evidence="9">Zn</strain>
    </source>
</reference>
<evidence type="ECO:0000259" key="7">
    <source>
        <dbReference type="Pfam" id="PF20684"/>
    </source>
</evidence>
<name>A0A0C3GTY4_OIDMZ</name>
<dbReference type="Proteomes" id="UP000054321">
    <property type="component" value="Unassembled WGS sequence"/>
</dbReference>
<feature type="transmembrane region" description="Helical" evidence="6">
    <location>
        <begin position="27"/>
        <end position="50"/>
    </location>
</feature>
<dbReference type="PANTHER" id="PTHR33048:SF47">
    <property type="entry name" value="INTEGRAL MEMBRANE PROTEIN-RELATED"/>
    <property type="match status" value="1"/>
</dbReference>
<dbReference type="InterPro" id="IPR049326">
    <property type="entry name" value="Rhodopsin_dom_fungi"/>
</dbReference>
<proteinExistence type="inferred from homology"/>